<keyword evidence="2" id="KW-0963">Cytoplasm</keyword>
<dbReference type="AlphaFoldDB" id="A0A378Y574"/>
<evidence type="ECO:0000313" key="13">
    <source>
        <dbReference type="Proteomes" id="UP000254400"/>
    </source>
</evidence>
<dbReference type="PANTHER" id="PTHR48111">
    <property type="entry name" value="REGULATOR OF RPOS"/>
    <property type="match status" value="1"/>
</dbReference>
<dbReference type="Proteomes" id="UP000254400">
    <property type="component" value="Unassembled WGS sequence"/>
</dbReference>
<keyword evidence="7" id="KW-0804">Transcription</keyword>
<evidence type="ECO:0000259" key="10">
    <source>
        <dbReference type="PROSITE" id="PS50110"/>
    </source>
</evidence>
<organism evidence="12 13">
    <name type="scientific">Paenibacillus polymyxa</name>
    <name type="common">Bacillus polymyxa</name>
    <dbReference type="NCBI Taxonomy" id="1406"/>
    <lineage>
        <taxon>Bacteria</taxon>
        <taxon>Bacillati</taxon>
        <taxon>Bacillota</taxon>
        <taxon>Bacilli</taxon>
        <taxon>Bacillales</taxon>
        <taxon>Paenibacillaceae</taxon>
        <taxon>Paenibacillus</taxon>
    </lineage>
</organism>
<dbReference type="GO" id="GO:0032993">
    <property type="term" value="C:protein-DNA complex"/>
    <property type="evidence" value="ECO:0007669"/>
    <property type="project" value="TreeGrafter"/>
</dbReference>
<dbReference type="PROSITE" id="PS50110">
    <property type="entry name" value="RESPONSE_REGULATORY"/>
    <property type="match status" value="1"/>
</dbReference>
<dbReference type="GO" id="GO:0006355">
    <property type="term" value="P:regulation of DNA-templated transcription"/>
    <property type="evidence" value="ECO:0007669"/>
    <property type="project" value="InterPro"/>
</dbReference>
<evidence type="ECO:0000256" key="6">
    <source>
        <dbReference type="ARBA" id="ARBA00023125"/>
    </source>
</evidence>
<dbReference type="InterPro" id="IPR011006">
    <property type="entry name" value="CheY-like_superfamily"/>
</dbReference>
<keyword evidence="5" id="KW-0805">Transcription regulation</keyword>
<dbReference type="GeneID" id="93347929"/>
<dbReference type="GO" id="GO:0000156">
    <property type="term" value="F:phosphorelay response regulator activity"/>
    <property type="evidence" value="ECO:0007669"/>
    <property type="project" value="TreeGrafter"/>
</dbReference>
<evidence type="ECO:0000259" key="11">
    <source>
        <dbReference type="PROSITE" id="PS51755"/>
    </source>
</evidence>
<name>A0A378Y574_PAEPO</name>
<dbReference type="Pfam" id="PF00486">
    <property type="entry name" value="Trans_reg_C"/>
    <property type="match status" value="1"/>
</dbReference>
<dbReference type="SUPFAM" id="SSF46894">
    <property type="entry name" value="C-terminal effector domain of the bipartite response regulators"/>
    <property type="match status" value="1"/>
</dbReference>
<evidence type="ECO:0000313" key="12">
    <source>
        <dbReference type="EMBL" id="SUA71700.1"/>
    </source>
</evidence>
<dbReference type="CDD" id="cd18159">
    <property type="entry name" value="REC_OmpR_NsrR-like"/>
    <property type="match status" value="1"/>
</dbReference>
<reference evidence="12 13" key="1">
    <citation type="submission" date="2018-06" db="EMBL/GenBank/DDBJ databases">
        <authorList>
            <consortium name="Pathogen Informatics"/>
            <person name="Doyle S."/>
        </authorList>
    </citation>
    <scope>NUCLEOTIDE SEQUENCE [LARGE SCALE GENOMIC DNA]</scope>
    <source>
        <strain evidence="12 13">NCTC10343</strain>
    </source>
</reference>
<dbReference type="InterPro" id="IPR001789">
    <property type="entry name" value="Sig_transdc_resp-reg_receiver"/>
</dbReference>
<keyword evidence="4" id="KW-0902">Two-component regulatory system</keyword>
<evidence type="ECO:0000256" key="2">
    <source>
        <dbReference type="ARBA" id="ARBA00022490"/>
    </source>
</evidence>
<dbReference type="CDD" id="cd00383">
    <property type="entry name" value="trans_reg_C"/>
    <property type="match status" value="1"/>
</dbReference>
<gene>
    <name evidence="12" type="primary">graR_1</name>
    <name evidence="12" type="ORF">NCTC10343_04610</name>
</gene>
<feature type="modified residue" description="4-aspartylphosphate" evidence="8">
    <location>
        <position position="52"/>
    </location>
</feature>
<dbReference type="FunFam" id="3.40.50.2300:FF:000065">
    <property type="entry name" value="DNA-binding response regulator"/>
    <property type="match status" value="1"/>
</dbReference>
<dbReference type="Pfam" id="PF00072">
    <property type="entry name" value="Response_reg"/>
    <property type="match status" value="1"/>
</dbReference>
<dbReference type="Gene3D" id="6.10.250.690">
    <property type="match status" value="1"/>
</dbReference>
<protein>
    <submittedName>
        <fullName evidence="12">Sensory transduction protein</fullName>
    </submittedName>
</protein>
<dbReference type="SUPFAM" id="SSF52172">
    <property type="entry name" value="CheY-like"/>
    <property type="match status" value="1"/>
</dbReference>
<dbReference type="GO" id="GO:0005829">
    <property type="term" value="C:cytosol"/>
    <property type="evidence" value="ECO:0007669"/>
    <property type="project" value="TreeGrafter"/>
</dbReference>
<keyword evidence="6 9" id="KW-0238">DNA-binding</keyword>
<dbReference type="EMBL" id="UGSC01000001">
    <property type="protein sequence ID" value="SUA71700.1"/>
    <property type="molecule type" value="Genomic_DNA"/>
</dbReference>
<feature type="DNA-binding region" description="OmpR/PhoB-type" evidence="9">
    <location>
        <begin position="129"/>
        <end position="227"/>
    </location>
</feature>
<dbReference type="SMART" id="SM00862">
    <property type="entry name" value="Trans_reg_C"/>
    <property type="match status" value="1"/>
</dbReference>
<proteinExistence type="predicted"/>
<evidence type="ECO:0000256" key="7">
    <source>
        <dbReference type="ARBA" id="ARBA00023163"/>
    </source>
</evidence>
<dbReference type="InterPro" id="IPR001867">
    <property type="entry name" value="OmpR/PhoB-type_DNA-bd"/>
</dbReference>
<dbReference type="GO" id="GO:0000976">
    <property type="term" value="F:transcription cis-regulatory region binding"/>
    <property type="evidence" value="ECO:0007669"/>
    <property type="project" value="TreeGrafter"/>
</dbReference>
<dbReference type="Gene3D" id="3.40.50.2300">
    <property type="match status" value="1"/>
</dbReference>
<dbReference type="RefSeq" id="WP_019688572.1">
    <property type="nucleotide sequence ID" value="NZ_CP023711.1"/>
</dbReference>
<evidence type="ECO:0000256" key="5">
    <source>
        <dbReference type="ARBA" id="ARBA00023015"/>
    </source>
</evidence>
<dbReference type="SMART" id="SM00448">
    <property type="entry name" value="REC"/>
    <property type="match status" value="1"/>
</dbReference>
<dbReference type="PROSITE" id="PS51755">
    <property type="entry name" value="OMPR_PHOB"/>
    <property type="match status" value="1"/>
</dbReference>
<evidence type="ECO:0000256" key="4">
    <source>
        <dbReference type="ARBA" id="ARBA00023012"/>
    </source>
</evidence>
<evidence type="ECO:0000256" key="8">
    <source>
        <dbReference type="PROSITE-ProRule" id="PRU00169"/>
    </source>
</evidence>
<comment type="subcellular location">
    <subcellularLocation>
        <location evidence="1">Cytoplasm</location>
    </subcellularLocation>
</comment>
<evidence type="ECO:0000256" key="1">
    <source>
        <dbReference type="ARBA" id="ARBA00004496"/>
    </source>
</evidence>
<sequence>MHKILIVEDDPQISSLLQSYLEKYGYEGVIVSNFDQVLSTFQEVKPDLVILDVNLPRFDGFYWCRQIRTQSTCPILFVSARDDKMDQVIALQNGADDYITKPFHPEVLLAKIESNLRRAYGLYAGVQKSRSITVSGLNLYPDTMELMFHDKQVEMSHKETALLELLMTYPKQVVGRVHLLEALWDDYQYVGENTLNVYVTRVRKKLSELGLEDIIETVRGAGYRLHLTEEEEQ</sequence>
<dbReference type="InterPro" id="IPR016032">
    <property type="entry name" value="Sig_transdc_resp-reg_C-effctor"/>
</dbReference>
<keyword evidence="3 8" id="KW-0597">Phosphoprotein</keyword>
<accession>A0A378Y574</accession>
<dbReference type="InterPro" id="IPR039420">
    <property type="entry name" value="WalR-like"/>
</dbReference>
<evidence type="ECO:0000256" key="3">
    <source>
        <dbReference type="ARBA" id="ARBA00022553"/>
    </source>
</evidence>
<feature type="domain" description="OmpR/PhoB-type" evidence="11">
    <location>
        <begin position="129"/>
        <end position="227"/>
    </location>
</feature>
<dbReference type="PANTHER" id="PTHR48111:SF31">
    <property type="entry name" value="TRANSCRIPTIONAL REGULATORY PROTEIN YXDJ"/>
    <property type="match status" value="1"/>
</dbReference>
<dbReference type="Gene3D" id="1.10.10.10">
    <property type="entry name" value="Winged helix-like DNA-binding domain superfamily/Winged helix DNA-binding domain"/>
    <property type="match status" value="1"/>
</dbReference>
<dbReference type="InterPro" id="IPR036388">
    <property type="entry name" value="WH-like_DNA-bd_sf"/>
</dbReference>
<feature type="domain" description="Response regulatory" evidence="10">
    <location>
        <begin position="3"/>
        <end position="116"/>
    </location>
</feature>
<evidence type="ECO:0000256" key="9">
    <source>
        <dbReference type="PROSITE-ProRule" id="PRU01091"/>
    </source>
</evidence>